<keyword evidence="3" id="KW-1185">Reference proteome</keyword>
<evidence type="ECO:0000313" key="3">
    <source>
        <dbReference type="Proteomes" id="UP000095280"/>
    </source>
</evidence>
<feature type="region of interest" description="Disordered" evidence="1">
    <location>
        <begin position="180"/>
        <end position="212"/>
    </location>
</feature>
<evidence type="ECO:0000259" key="2">
    <source>
        <dbReference type="PROSITE" id="PS50055"/>
    </source>
</evidence>
<proteinExistence type="predicted"/>
<dbReference type="PROSITE" id="PS50055">
    <property type="entry name" value="TYR_PHOSPHATASE_PTP"/>
    <property type="match status" value="1"/>
</dbReference>
<evidence type="ECO:0000313" key="4">
    <source>
        <dbReference type="WBParaSite" id="snap_masked-unitig_39130-processed-gene-0.1-mRNA-1"/>
    </source>
</evidence>
<dbReference type="WBParaSite" id="snap_masked-unitig_39130-processed-gene-0.1-mRNA-1">
    <property type="protein sequence ID" value="snap_masked-unitig_39130-processed-gene-0.1-mRNA-1"/>
    <property type="gene ID" value="snap_masked-unitig_39130-processed-gene-0.1"/>
</dbReference>
<feature type="region of interest" description="Disordered" evidence="1">
    <location>
        <begin position="332"/>
        <end position="358"/>
    </location>
</feature>
<dbReference type="InterPro" id="IPR029021">
    <property type="entry name" value="Prot-tyrosine_phosphatase-like"/>
</dbReference>
<reference evidence="4" key="1">
    <citation type="submission" date="2016-11" db="UniProtKB">
        <authorList>
            <consortium name="WormBaseParasite"/>
        </authorList>
    </citation>
    <scope>IDENTIFICATION</scope>
</reference>
<dbReference type="Pfam" id="PF00102">
    <property type="entry name" value="Y_phosphatase"/>
    <property type="match status" value="1"/>
</dbReference>
<accession>A0A1I8JQY2</accession>
<dbReference type="AlphaFoldDB" id="A0A1I8JQY2"/>
<feature type="compositionally biased region" description="Polar residues" evidence="1">
    <location>
        <begin position="189"/>
        <end position="209"/>
    </location>
</feature>
<protein>
    <submittedName>
        <fullName evidence="4">Tyrosine-protein phosphatase domain-containing protein</fullName>
    </submittedName>
</protein>
<organism evidence="3 4">
    <name type="scientific">Macrostomum lignano</name>
    <dbReference type="NCBI Taxonomy" id="282301"/>
    <lineage>
        <taxon>Eukaryota</taxon>
        <taxon>Metazoa</taxon>
        <taxon>Spiralia</taxon>
        <taxon>Lophotrochozoa</taxon>
        <taxon>Platyhelminthes</taxon>
        <taxon>Rhabditophora</taxon>
        <taxon>Macrostomorpha</taxon>
        <taxon>Macrostomida</taxon>
        <taxon>Macrostomidae</taxon>
        <taxon>Macrostomum</taxon>
    </lineage>
</organism>
<feature type="compositionally biased region" description="Basic residues" evidence="1">
    <location>
        <begin position="376"/>
        <end position="385"/>
    </location>
</feature>
<dbReference type="SUPFAM" id="SSF52799">
    <property type="entry name" value="(Phosphotyrosine protein) phosphatases II"/>
    <property type="match status" value="1"/>
</dbReference>
<dbReference type="InterPro" id="IPR000242">
    <property type="entry name" value="PTP_cat"/>
</dbReference>
<dbReference type="Proteomes" id="UP000095280">
    <property type="component" value="Unplaced"/>
</dbReference>
<dbReference type="Gene3D" id="3.90.190.10">
    <property type="entry name" value="Protein tyrosine phosphatase superfamily"/>
    <property type="match status" value="1"/>
</dbReference>
<feature type="domain" description="Tyrosine-protein phosphatase" evidence="2">
    <location>
        <begin position="1"/>
        <end position="141"/>
    </location>
</feature>
<name>A0A1I8JQY2_9PLAT</name>
<dbReference type="GO" id="GO:0004725">
    <property type="term" value="F:protein tyrosine phosphatase activity"/>
    <property type="evidence" value="ECO:0007669"/>
    <property type="project" value="InterPro"/>
</dbReference>
<sequence>RHTSPSNKYIVTQWPLRNTICDFWKLVNDHHVAVVVLLILAERQERRDWYGSVYVILQDQFSVGTSIRVRMHTVAKPPPSILSSRQAVAAPASRSGPVTWPSLPGRRQLAGPSSRARFGHGLLELVCLAEETNQAMECTSPHPGCEQKLGVAEFVKSVDPVGSFRLMMIISSALHLPASADSDGRLQPPASSSLHWLSGRETSGTQSPVCSEVRIRSRSPRSLVELQAGTAGQPLVTSSNAAETLSLHQTEPSQELITASLAAARSACCTMTMDKLRFEGEIDIFRAVEKVKRNRPQADRSTRLCFQPDPSGAGLFLLGSAADSARPVASGCSWKAESGGGAARARRRPAEPSCPARVRAARPATLDDFRFPVTSRRNRRRRRRRAADLEGRQAASGEAAAGVEIETETAAMPRCAGSSITGSGLNVKRNCRQPPESNFLAPRSQKSDEASPCCWRGASSMLKLFVKLLRRQPASPESADEDLGAPEI</sequence>
<feature type="region of interest" description="Disordered" evidence="1">
    <location>
        <begin position="374"/>
        <end position="401"/>
    </location>
</feature>
<evidence type="ECO:0000256" key="1">
    <source>
        <dbReference type="SAM" id="MobiDB-lite"/>
    </source>
</evidence>